<dbReference type="InterPro" id="IPR007310">
    <property type="entry name" value="Aerobactin_biosyn_IucA/IucC_N"/>
</dbReference>
<dbReference type="EMBL" id="CP031093">
    <property type="protein sequence ID" value="QCF27271.1"/>
    <property type="molecule type" value="Genomic_DNA"/>
</dbReference>
<dbReference type="PANTHER" id="PTHR34384:SF5">
    <property type="entry name" value="L-2,3-DIAMINOPROPANOATE--CITRATE LIGASE"/>
    <property type="match status" value="1"/>
</dbReference>
<dbReference type="OrthoDB" id="495728at2"/>
<evidence type="ECO:0000256" key="1">
    <source>
        <dbReference type="ARBA" id="ARBA00007832"/>
    </source>
</evidence>
<dbReference type="Gene3D" id="1.10.510.40">
    <property type="match status" value="1"/>
</dbReference>
<evidence type="ECO:0000313" key="4">
    <source>
        <dbReference type="EMBL" id="QCF27271.1"/>
    </source>
</evidence>
<dbReference type="GO" id="GO:0019290">
    <property type="term" value="P:siderophore biosynthetic process"/>
    <property type="evidence" value="ECO:0007669"/>
    <property type="project" value="InterPro"/>
</dbReference>
<dbReference type="Pfam" id="PF04183">
    <property type="entry name" value="IucA_IucC"/>
    <property type="match status" value="1"/>
</dbReference>
<sequence length="603" mass="67536">MTATGRSSAEHASFQAFFHCYLREIDPGQWASPGTVTTLHRFSGKTWSLRGPSVLILALPHQKLELGLEVLYRSTVGPHHFGGVRCRQTGSPDWWPTTPFAAVQLLISELYSGHSEADREQTKTHELELLSRFSESYRNMTRYLCARQTDPLLGSDRFIASEQSLLYGHWAHPTPKSRQGMVDWAHDFYAPELGGMFRLHCFSVERSMVAQRSVCGRPAESLIRECLGLVDSDSGAVMVPVHPLQASWLMHQPAVKAAIADGRIRDCGLLGPEFTATSSVRTLYHPDLPWMLKFSIPVKVTNSLRVNKFSELEAGATMARLLLRTGFSRAHPGFQVINDPAYLTVRLPGQCESGFEVILRENPFVAGHDNGIHSLAALTQGPLPHQLSRLHNLIQGLALAEGRPSAAVCRDWFHHYFDCAIEPAIALLDEHGIALEAHQQNSLLDVSAGYPRTYFYRDNQGFYLSPSYRDHLVALDPAIAHLGELFYDDDMIQDRFGYYLLFNQLFAVIHRLGADGLIDEYALLDITRDRLQKIRRSLTGAGRQFAAAVLDRPRLAYKGNLLTRIQDVDELQAELEMAVYTSIENPLALKTGRSLRETGYEVA</sequence>
<protein>
    <submittedName>
        <fullName evidence="4">IucA/IucC family protein</fullName>
    </submittedName>
</protein>
<organism evidence="4 5">
    <name type="scientific">Hydrocarboniclastica marina</name>
    <dbReference type="NCBI Taxonomy" id="2259620"/>
    <lineage>
        <taxon>Bacteria</taxon>
        <taxon>Pseudomonadati</taxon>
        <taxon>Pseudomonadota</taxon>
        <taxon>Gammaproteobacteria</taxon>
        <taxon>Alteromonadales</taxon>
        <taxon>Alteromonadaceae</taxon>
        <taxon>Hydrocarboniclastica</taxon>
    </lineage>
</organism>
<feature type="domain" description="Aerobactin siderophore biosynthesis IucA/IucC N-terminal" evidence="2">
    <location>
        <begin position="158"/>
        <end position="380"/>
    </location>
</feature>
<dbReference type="GO" id="GO:0016881">
    <property type="term" value="F:acid-amino acid ligase activity"/>
    <property type="evidence" value="ECO:0007669"/>
    <property type="project" value="UniProtKB-ARBA"/>
</dbReference>
<gene>
    <name evidence="4" type="ORF">soil367_15770</name>
</gene>
<dbReference type="InterPro" id="IPR037455">
    <property type="entry name" value="LucA/IucC-like"/>
</dbReference>
<reference evidence="4 5" key="1">
    <citation type="submission" date="2018-07" db="EMBL/GenBank/DDBJ databases">
        <title>Marsedoiliclastica nanhaica gen. nov. sp. nov., a novel marine hydrocarbonoclastic bacterium isolated from an in-situ enriched hydrocarbon-degrading consortium in deep-sea sediment.</title>
        <authorList>
            <person name="Dong C."/>
            <person name="Ma T."/>
            <person name="Liu R."/>
            <person name="Shao Z."/>
        </authorList>
    </citation>
    <scope>NUCLEOTIDE SEQUENCE [LARGE SCALE GENOMIC DNA]</scope>
    <source>
        <strain evidence="5">soil36-7</strain>
    </source>
</reference>
<evidence type="ECO:0000313" key="5">
    <source>
        <dbReference type="Proteomes" id="UP000298049"/>
    </source>
</evidence>
<evidence type="ECO:0000259" key="2">
    <source>
        <dbReference type="Pfam" id="PF04183"/>
    </source>
</evidence>
<dbReference type="Pfam" id="PF06276">
    <property type="entry name" value="FhuF"/>
    <property type="match status" value="1"/>
</dbReference>
<name>A0A4P7XJH4_9ALTE</name>
<dbReference type="PANTHER" id="PTHR34384">
    <property type="entry name" value="L-2,3-DIAMINOPROPANOATE--CITRATE LIGASE"/>
    <property type="match status" value="1"/>
</dbReference>
<dbReference type="AlphaFoldDB" id="A0A4P7XJH4"/>
<accession>A0A4P7XJH4</accession>
<evidence type="ECO:0000259" key="3">
    <source>
        <dbReference type="Pfam" id="PF06276"/>
    </source>
</evidence>
<feature type="domain" description="Aerobactin siderophore biosynthesis IucA/IucC-like C-terminal" evidence="3">
    <location>
        <begin position="411"/>
        <end position="572"/>
    </location>
</feature>
<dbReference type="KEGG" id="hmi:soil367_15770"/>
<comment type="similarity">
    <text evidence="1">Belongs to the IucA/IucC family.</text>
</comment>
<dbReference type="InterPro" id="IPR022770">
    <property type="entry name" value="IucA/IucC-like_C"/>
</dbReference>
<keyword evidence="5" id="KW-1185">Reference proteome</keyword>
<proteinExistence type="inferred from homology"/>
<dbReference type="Proteomes" id="UP000298049">
    <property type="component" value="Chromosome"/>
</dbReference>